<dbReference type="InterPro" id="IPR052560">
    <property type="entry name" value="RdDP_mobile_element"/>
</dbReference>
<dbReference type="PANTHER" id="PTHR36688:SF1">
    <property type="entry name" value="ENDONUCLEASE_EXONUCLEASE_PHOSPHATASE DOMAIN-CONTAINING PROTEIN"/>
    <property type="match status" value="1"/>
</dbReference>
<sequence>SPRLKIPGFILITSRSHPKHGMVTYIRLELKNVTEPIPTTDDGFTISIRVGDLAIYNVYKPWSFPALPPSNHPAVYFGDFNSHHSQWGYPSNDGAGKQLAAWALVEDQCLLFDPKQKGTFHSARWRKDYMPDLCFVSMASRGSPLPVSQLVLDTFPHSQHRPVIIHIGLEVPIITSAPITRWNLHSFMAAIEETIGCLPATPENFERFTKLLKKVAKKNIPCGYRSFFTLCWSPESETLLRESEASGDPDVATTLLESLDSARWLRWTEVMENMDFTHSSRKAWNLLRRLGGAAPAQHQTPSITANSIASQILRNSKTIASRSTKREVKTALQVSLTQCAPFSSLSETFSRAEIDTALSATKGGKAVGVDGILPDFLKNLGPRGHDWLAALFTKLF</sequence>
<dbReference type="PANTHER" id="PTHR36688">
    <property type="entry name" value="ENDO/EXONUCLEASE/PHOSPHATASE DOMAIN-CONTAINING PROTEIN"/>
    <property type="match status" value="1"/>
</dbReference>
<evidence type="ECO:0000313" key="2">
    <source>
        <dbReference type="Ensembl" id="ENSLACP00000004548.1"/>
    </source>
</evidence>
<evidence type="ECO:0000259" key="1">
    <source>
        <dbReference type="Pfam" id="PF14529"/>
    </source>
</evidence>
<dbReference type="InParanoid" id="H3A4H7"/>
<dbReference type="Gene3D" id="3.60.10.10">
    <property type="entry name" value="Endonuclease/exonuclease/phosphatase"/>
    <property type="match status" value="1"/>
</dbReference>
<dbReference type="InterPro" id="IPR036691">
    <property type="entry name" value="Endo/exonu/phosph_ase_sf"/>
</dbReference>
<reference evidence="2" key="2">
    <citation type="submission" date="2025-08" db="UniProtKB">
        <authorList>
            <consortium name="Ensembl"/>
        </authorList>
    </citation>
    <scope>IDENTIFICATION</scope>
</reference>
<dbReference type="Ensembl" id="ENSLACT00000004587.1">
    <property type="protein sequence ID" value="ENSLACP00000004548.1"/>
    <property type="gene ID" value="ENSLACG00000004049.1"/>
</dbReference>
<dbReference type="EMBL" id="AFYH01226030">
    <property type="status" value="NOT_ANNOTATED_CDS"/>
    <property type="molecule type" value="Genomic_DNA"/>
</dbReference>
<dbReference type="AlphaFoldDB" id="H3A4H7"/>
<dbReference type="SUPFAM" id="SSF56219">
    <property type="entry name" value="DNase I-like"/>
    <property type="match status" value="1"/>
</dbReference>
<accession>H3A4H7</accession>
<dbReference type="Pfam" id="PF14529">
    <property type="entry name" value="Exo_endo_phos_2"/>
    <property type="match status" value="1"/>
</dbReference>
<feature type="domain" description="Endonuclease/exonuclease/phosphatase" evidence="1">
    <location>
        <begin position="72"/>
        <end position="163"/>
    </location>
</feature>
<dbReference type="Proteomes" id="UP000008672">
    <property type="component" value="Unassembled WGS sequence"/>
</dbReference>
<keyword evidence="3" id="KW-1185">Reference proteome</keyword>
<name>H3A4H7_LATCH</name>
<dbReference type="InterPro" id="IPR005135">
    <property type="entry name" value="Endo/exonuclease/phosphatase"/>
</dbReference>
<protein>
    <recommendedName>
        <fullName evidence="1">Endonuclease/exonuclease/phosphatase domain-containing protein</fullName>
    </recommendedName>
</protein>
<proteinExistence type="predicted"/>
<evidence type="ECO:0000313" key="3">
    <source>
        <dbReference type="Proteomes" id="UP000008672"/>
    </source>
</evidence>
<dbReference type="eggNOG" id="KOG1075">
    <property type="taxonomic scope" value="Eukaryota"/>
</dbReference>
<dbReference type="HOGENOM" id="CLU_031817_0_0_1"/>
<reference evidence="3" key="1">
    <citation type="submission" date="2011-08" db="EMBL/GenBank/DDBJ databases">
        <title>The draft genome of Latimeria chalumnae.</title>
        <authorList>
            <person name="Di Palma F."/>
            <person name="Alfoldi J."/>
            <person name="Johnson J."/>
            <person name="Berlin A."/>
            <person name="Gnerre S."/>
            <person name="Jaffe D."/>
            <person name="MacCallum I."/>
            <person name="Young S."/>
            <person name="Walker B.J."/>
            <person name="Lander E."/>
            <person name="Lindblad-Toh K."/>
        </authorList>
    </citation>
    <scope>NUCLEOTIDE SEQUENCE [LARGE SCALE GENOMIC DNA]</scope>
    <source>
        <strain evidence="3">Wild caught</strain>
    </source>
</reference>
<dbReference type="GO" id="GO:0003824">
    <property type="term" value="F:catalytic activity"/>
    <property type="evidence" value="ECO:0007669"/>
    <property type="project" value="InterPro"/>
</dbReference>
<reference evidence="2" key="3">
    <citation type="submission" date="2025-09" db="UniProtKB">
        <authorList>
            <consortium name="Ensembl"/>
        </authorList>
    </citation>
    <scope>IDENTIFICATION</scope>
</reference>
<organism evidence="2 3">
    <name type="scientific">Latimeria chalumnae</name>
    <name type="common">Coelacanth</name>
    <dbReference type="NCBI Taxonomy" id="7897"/>
    <lineage>
        <taxon>Eukaryota</taxon>
        <taxon>Metazoa</taxon>
        <taxon>Chordata</taxon>
        <taxon>Craniata</taxon>
        <taxon>Vertebrata</taxon>
        <taxon>Euteleostomi</taxon>
        <taxon>Coelacanthiformes</taxon>
        <taxon>Coelacanthidae</taxon>
        <taxon>Latimeria</taxon>
    </lineage>
</organism>
<dbReference type="GeneTree" id="ENSGT00940000163483"/>